<reference evidence="2 3" key="1">
    <citation type="journal article" date="2016" name="Nat. Commun.">
        <title>Thousands of microbial genomes shed light on interconnected biogeochemical processes in an aquifer system.</title>
        <authorList>
            <person name="Anantharaman K."/>
            <person name="Brown C.T."/>
            <person name="Hug L.A."/>
            <person name="Sharon I."/>
            <person name="Castelle C.J."/>
            <person name="Probst A.J."/>
            <person name="Thomas B.C."/>
            <person name="Singh A."/>
            <person name="Wilkins M.J."/>
            <person name="Karaoz U."/>
            <person name="Brodie E.L."/>
            <person name="Williams K.H."/>
            <person name="Hubbard S.S."/>
            <person name="Banfield J.F."/>
        </authorList>
    </citation>
    <scope>NUCLEOTIDE SEQUENCE [LARGE SCALE GENOMIC DNA]</scope>
</reference>
<evidence type="ECO:0000313" key="2">
    <source>
        <dbReference type="EMBL" id="OGY73286.1"/>
    </source>
</evidence>
<comment type="caution">
    <text evidence="2">The sequence shown here is derived from an EMBL/GenBank/DDBJ whole genome shotgun (WGS) entry which is preliminary data.</text>
</comment>
<organism evidence="2 3">
    <name type="scientific">Candidatus Jacksonbacteria bacterium RIFCSPLOWO2_02_FULL_44_20</name>
    <dbReference type="NCBI Taxonomy" id="1798460"/>
    <lineage>
        <taxon>Bacteria</taxon>
        <taxon>Candidatus Jacksoniibacteriota</taxon>
    </lineage>
</organism>
<accession>A0A1G2A9X6</accession>
<dbReference type="AlphaFoldDB" id="A0A1G2A9X6"/>
<feature type="region of interest" description="Disordered" evidence="1">
    <location>
        <begin position="1"/>
        <end position="25"/>
    </location>
</feature>
<dbReference type="EMBL" id="MHJU01000014">
    <property type="protein sequence ID" value="OGY73286.1"/>
    <property type="molecule type" value="Genomic_DNA"/>
</dbReference>
<name>A0A1G2A9X6_9BACT</name>
<feature type="compositionally biased region" description="Polar residues" evidence="1">
    <location>
        <begin position="7"/>
        <end position="19"/>
    </location>
</feature>
<dbReference type="Proteomes" id="UP000178315">
    <property type="component" value="Unassembled WGS sequence"/>
</dbReference>
<protein>
    <submittedName>
        <fullName evidence="2">Uncharacterized protein</fullName>
    </submittedName>
</protein>
<sequence length="157" mass="18203">MGEKIQSDQSAVDKASNQDSDVKRQQYAERLQKSGALIDKEKRDAIERVRSAEEKQVKKEWEQEGAVEQRKIYPERVLELIQQLRNHTAEINSARLLMEELFGDKVLKLDWLSESRFLSGVELKQIVKDVISQTGFTKEEAEPLCQEAEKRGMKRKV</sequence>
<proteinExistence type="predicted"/>
<gene>
    <name evidence="2" type="ORF">A3H61_00945</name>
</gene>
<evidence type="ECO:0000256" key="1">
    <source>
        <dbReference type="SAM" id="MobiDB-lite"/>
    </source>
</evidence>
<evidence type="ECO:0000313" key="3">
    <source>
        <dbReference type="Proteomes" id="UP000178315"/>
    </source>
</evidence>